<organism evidence="4 5">
    <name type="scientific">Kribbella antibiotica</name>
    <dbReference type="NCBI Taxonomy" id="190195"/>
    <lineage>
        <taxon>Bacteria</taxon>
        <taxon>Bacillati</taxon>
        <taxon>Actinomycetota</taxon>
        <taxon>Actinomycetes</taxon>
        <taxon>Propionibacteriales</taxon>
        <taxon>Kribbellaceae</taxon>
        <taxon>Kribbella</taxon>
    </lineage>
</organism>
<dbReference type="PANTHER" id="PTHR40763">
    <property type="entry name" value="MEMBRANE PROTEIN-RELATED"/>
    <property type="match status" value="1"/>
</dbReference>
<evidence type="ECO:0000313" key="5">
    <source>
        <dbReference type="Proteomes" id="UP000295124"/>
    </source>
</evidence>
<accession>A0A4R4Z2H5</accession>
<sequence>MSDEGSIRIGDTEREEAVRRLGEHYESGRLSAEEHGERVEAALRARTSDELGAIFADLPGEKAQPTPQAGPTRRGRPDWAARGPFGKVPLPLLVALGVIAVLASVGCAVGGGHPHAQSWGGGHPHPPVLLIAAVVAGVVFYRKRRQA</sequence>
<feature type="region of interest" description="Disordered" evidence="1">
    <location>
        <begin position="55"/>
        <end position="80"/>
    </location>
</feature>
<name>A0A4R4Z2H5_9ACTN</name>
<dbReference type="OrthoDB" id="3534574at2"/>
<comment type="caution">
    <text evidence="4">The sequence shown here is derived from an EMBL/GenBank/DDBJ whole genome shotgun (WGS) entry which is preliminary data.</text>
</comment>
<proteinExistence type="predicted"/>
<keyword evidence="2" id="KW-0472">Membrane</keyword>
<evidence type="ECO:0000259" key="3">
    <source>
        <dbReference type="Pfam" id="PF08044"/>
    </source>
</evidence>
<keyword evidence="5" id="KW-1185">Reference proteome</keyword>
<dbReference type="Proteomes" id="UP000295124">
    <property type="component" value="Unassembled WGS sequence"/>
</dbReference>
<dbReference type="Pfam" id="PF08044">
    <property type="entry name" value="DUF1707"/>
    <property type="match status" value="1"/>
</dbReference>
<dbReference type="RefSeq" id="WP_132173243.1">
    <property type="nucleotide sequence ID" value="NZ_SMKX01000110.1"/>
</dbReference>
<keyword evidence="2" id="KW-0812">Transmembrane</keyword>
<feature type="transmembrane region" description="Helical" evidence="2">
    <location>
        <begin position="92"/>
        <end position="112"/>
    </location>
</feature>
<dbReference type="PANTHER" id="PTHR40763:SF5">
    <property type="entry name" value="MEMBRANE PROTEIN"/>
    <property type="match status" value="1"/>
</dbReference>
<dbReference type="AlphaFoldDB" id="A0A4R4Z2H5"/>
<dbReference type="EMBL" id="SMKX01000110">
    <property type="protein sequence ID" value="TDD52103.1"/>
    <property type="molecule type" value="Genomic_DNA"/>
</dbReference>
<evidence type="ECO:0000313" key="4">
    <source>
        <dbReference type="EMBL" id="TDD52103.1"/>
    </source>
</evidence>
<feature type="domain" description="DUF1707" evidence="3">
    <location>
        <begin position="7"/>
        <end position="59"/>
    </location>
</feature>
<protein>
    <submittedName>
        <fullName evidence="4">DUF1707 domain-containing protein</fullName>
    </submittedName>
</protein>
<feature type="transmembrane region" description="Helical" evidence="2">
    <location>
        <begin position="124"/>
        <end position="141"/>
    </location>
</feature>
<keyword evidence="2" id="KW-1133">Transmembrane helix</keyword>
<gene>
    <name evidence="4" type="ORF">E1263_29515</name>
</gene>
<reference evidence="4 5" key="1">
    <citation type="submission" date="2019-03" db="EMBL/GenBank/DDBJ databases">
        <title>Draft genome sequences of novel Actinobacteria.</title>
        <authorList>
            <person name="Sahin N."/>
            <person name="Ay H."/>
            <person name="Saygin H."/>
        </authorList>
    </citation>
    <scope>NUCLEOTIDE SEQUENCE [LARGE SCALE GENOMIC DNA]</scope>
    <source>
        <strain evidence="4 5">JCM 13523</strain>
    </source>
</reference>
<evidence type="ECO:0000256" key="2">
    <source>
        <dbReference type="SAM" id="Phobius"/>
    </source>
</evidence>
<dbReference type="InterPro" id="IPR012551">
    <property type="entry name" value="DUF1707_SHOCT-like"/>
</dbReference>
<evidence type="ECO:0000256" key="1">
    <source>
        <dbReference type="SAM" id="MobiDB-lite"/>
    </source>
</evidence>